<dbReference type="InterPro" id="IPR035983">
    <property type="entry name" value="Hect_E3_ubiquitin_ligase"/>
</dbReference>
<dbReference type="GO" id="GO:0016874">
    <property type="term" value="F:ligase activity"/>
    <property type="evidence" value="ECO:0007669"/>
    <property type="project" value="UniProtKB-KW"/>
</dbReference>
<dbReference type="Gene3D" id="3.30.2160.10">
    <property type="entry name" value="Hect, E3 ligase catalytic domain"/>
    <property type="match status" value="1"/>
</dbReference>
<feature type="domain" description="HECT" evidence="6">
    <location>
        <begin position="592"/>
        <end position="955"/>
    </location>
</feature>
<evidence type="ECO:0000256" key="4">
    <source>
        <dbReference type="ARBA" id="ARBA00022786"/>
    </source>
</evidence>
<dbReference type="GO" id="GO:0006511">
    <property type="term" value="P:ubiquitin-dependent protein catabolic process"/>
    <property type="evidence" value="ECO:0007669"/>
    <property type="project" value="TreeGrafter"/>
</dbReference>
<dbReference type="GeneID" id="25260378"/>
<dbReference type="VEuPathDB" id="MicrosporidiaDB:DI09_58p30"/>
<dbReference type="RefSeq" id="XP_013237172.1">
    <property type="nucleotide sequence ID" value="XM_013381718.1"/>
</dbReference>
<accession>A0A098VSM6</accession>
<keyword evidence="3" id="KW-0808">Transferase</keyword>
<dbReference type="Gene3D" id="3.90.1750.10">
    <property type="entry name" value="Hect, E3 ligase catalytic domains"/>
    <property type="match status" value="1"/>
</dbReference>
<proteinExistence type="predicted"/>
<dbReference type="GO" id="GO:0061630">
    <property type="term" value="F:ubiquitin protein ligase activity"/>
    <property type="evidence" value="ECO:0007669"/>
    <property type="project" value="UniProtKB-EC"/>
</dbReference>
<dbReference type="InterPro" id="IPR044611">
    <property type="entry name" value="E3A/B/C-like"/>
</dbReference>
<keyword evidence="8" id="KW-1185">Reference proteome</keyword>
<feature type="active site" description="Glycyl thioester intermediate" evidence="5">
    <location>
        <position position="924"/>
    </location>
</feature>
<dbReference type="OrthoDB" id="8068875at2759"/>
<comment type="caution">
    <text evidence="7">The sequence shown here is derived from an EMBL/GenBank/DDBJ whole genome shotgun (WGS) entry which is preliminary data.</text>
</comment>
<organism evidence="7 8">
    <name type="scientific">Mitosporidium daphniae</name>
    <dbReference type="NCBI Taxonomy" id="1485682"/>
    <lineage>
        <taxon>Eukaryota</taxon>
        <taxon>Fungi</taxon>
        <taxon>Fungi incertae sedis</taxon>
        <taxon>Microsporidia</taxon>
        <taxon>Mitosporidium</taxon>
    </lineage>
</organism>
<dbReference type="PANTHER" id="PTHR45700">
    <property type="entry name" value="UBIQUITIN-PROTEIN LIGASE E3C"/>
    <property type="match status" value="1"/>
</dbReference>
<dbReference type="InterPro" id="IPR000569">
    <property type="entry name" value="HECT_dom"/>
</dbReference>
<evidence type="ECO:0000256" key="2">
    <source>
        <dbReference type="ARBA" id="ARBA00012485"/>
    </source>
</evidence>
<dbReference type="PROSITE" id="PS50237">
    <property type="entry name" value="HECT"/>
    <property type="match status" value="1"/>
</dbReference>
<name>A0A098VSM6_9MICR</name>
<sequence length="955" mass="108112">MMFHGTPQNLLRDESGAILVTIGRERSFRKLRKKTEDAKLAISSVFNSFLAHRLQVLQFRSILLSPASACAPILNGDGRAFLEFLAFINGLNIDYRPGASNLKHTLCFLYFTFFSLGLSTIPGDVFDGSFISFDMSKRLCEFVCHSLLNSAGSQTLNPQTNTIILRVVEMALLVIFPDDQRCVLALLNVSAKFCTLDKLLVSNSTLVDHIYACLVKIELPPDLLSDVCLKLVQFLGRDPLVFKSLVVDLFVALNKRKSFLLSNDHFLEIFTRIRDSDIIQDFNEADEDSALYNSPVHVDFARWFFASFFAAASMGNLTSHRCDLLYGYSIRIILSLFELLRQKGGPSSWLSELSCVLKPFPPYISYGSIALMVHFDALFSYFDFEFMYPPQYGTLDFADAFFHIKDMPFSSLISLIYYQMHGILQRRSGHTESLSFSFSALNLLFIRIIPSKISPLIGRNSVFYTFLLYKISTFIRRLLASSHIEISYGTSTNLPGACFITIPKTKQRFDLSPLSKFIAENCQIFTSIFKACSTGTCAPSLVFLEDDAEYISKLSTVLLPYFVRVSEIRPEKLIIRNGFALQDGLRHFVLSREGYFSSSPWFIIFTDENGTPEPGADGGGLYRQFLSESLSSVLDPKMKFFEEIHSKENYLSSALIFPSFEEPCSDFLLSLFNDPFLCDVDTIYRYMGHLLGRIVLARLPLSGLHINMRFPLSFWCQLLSLPSLPECKINEMREIDSFYLLQLLSLDHTLKSKSISPDELAIFNDEGLLVDENNFPCYLFSSIQKKVSRPQIAKIALGFFSLVPPEIFSIFNATEISCIIDGRYTLDPENGRISMDPSADRFCIDLNDWRENTVYVLPYTSQDPTIVLFWNLLSKWEGKDLSSLLRFCTGYGSGPYLGFKEFNPLFCIGYGGASPERLPTASTCVHMLTLPEYASEDVIEIRLRTAIGCQRFLLS</sequence>
<evidence type="ECO:0000256" key="5">
    <source>
        <dbReference type="PROSITE-ProRule" id="PRU00104"/>
    </source>
</evidence>
<dbReference type="Proteomes" id="UP000029725">
    <property type="component" value="Unassembled WGS sequence"/>
</dbReference>
<dbReference type="EC" id="2.3.2.26" evidence="2"/>
<protein>
    <recommendedName>
        <fullName evidence="2">HECT-type E3 ubiquitin transferase</fullName>
        <ecNumber evidence="2">2.3.2.26</ecNumber>
    </recommendedName>
</protein>
<gene>
    <name evidence="7" type="ORF">DI09_58p30</name>
</gene>
<dbReference type="Gene3D" id="3.30.2410.10">
    <property type="entry name" value="Hect, E3 ligase catalytic domain"/>
    <property type="match status" value="1"/>
</dbReference>
<dbReference type="EMBL" id="JMKJ01000543">
    <property type="protein sequence ID" value="KGG50731.1"/>
    <property type="molecule type" value="Genomic_DNA"/>
</dbReference>
<dbReference type="AlphaFoldDB" id="A0A098VSM6"/>
<evidence type="ECO:0000256" key="1">
    <source>
        <dbReference type="ARBA" id="ARBA00000885"/>
    </source>
</evidence>
<dbReference type="Pfam" id="PF00632">
    <property type="entry name" value="HECT"/>
    <property type="match status" value="1"/>
</dbReference>
<comment type="catalytic activity">
    <reaction evidence="1">
        <text>S-ubiquitinyl-[E2 ubiquitin-conjugating enzyme]-L-cysteine + [acceptor protein]-L-lysine = [E2 ubiquitin-conjugating enzyme]-L-cysteine + N(6)-ubiquitinyl-[acceptor protein]-L-lysine.</text>
        <dbReference type="EC" id="2.3.2.26"/>
    </reaction>
</comment>
<dbReference type="GO" id="GO:0000209">
    <property type="term" value="P:protein polyubiquitination"/>
    <property type="evidence" value="ECO:0007669"/>
    <property type="project" value="InterPro"/>
</dbReference>
<evidence type="ECO:0000313" key="7">
    <source>
        <dbReference type="EMBL" id="KGG50731.1"/>
    </source>
</evidence>
<reference evidence="7 8" key="1">
    <citation type="submission" date="2014-04" db="EMBL/GenBank/DDBJ databases">
        <title>A new species of microsporidia sheds light on the evolution of extreme parasitism.</title>
        <authorList>
            <person name="Haag K.L."/>
            <person name="James T.Y."/>
            <person name="Larsson R."/>
            <person name="Schaer T.M."/>
            <person name="Refardt D."/>
            <person name="Pombert J.-F."/>
            <person name="Ebert D."/>
        </authorList>
    </citation>
    <scope>NUCLEOTIDE SEQUENCE [LARGE SCALE GENOMIC DNA]</scope>
    <source>
        <strain evidence="7 8">UGP3</strain>
        <tissue evidence="7">Spores</tissue>
    </source>
</reference>
<dbReference type="HOGENOM" id="CLU_308841_0_0_1"/>
<dbReference type="SUPFAM" id="SSF56204">
    <property type="entry name" value="Hect, E3 ligase catalytic domain"/>
    <property type="match status" value="1"/>
</dbReference>
<evidence type="ECO:0000313" key="8">
    <source>
        <dbReference type="Proteomes" id="UP000029725"/>
    </source>
</evidence>
<keyword evidence="4 5" id="KW-0833">Ubl conjugation pathway</keyword>
<evidence type="ECO:0000256" key="3">
    <source>
        <dbReference type="ARBA" id="ARBA00022679"/>
    </source>
</evidence>
<dbReference type="SMART" id="SM00119">
    <property type="entry name" value="HECTc"/>
    <property type="match status" value="1"/>
</dbReference>
<keyword evidence="7" id="KW-0436">Ligase</keyword>
<evidence type="ECO:0000259" key="6">
    <source>
        <dbReference type="PROSITE" id="PS50237"/>
    </source>
</evidence>
<dbReference type="PANTHER" id="PTHR45700:SF2">
    <property type="entry name" value="UBIQUITIN-PROTEIN LIGASE E3C"/>
    <property type="match status" value="1"/>
</dbReference>